<evidence type="ECO:0000313" key="2">
    <source>
        <dbReference type="EnsemblMetazoa" id="GBRI029384-PA"/>
    </source>
</evidence>
<sequence>MANKANKYSSIVIPDECIVEEVKNGRLKLGPIGPNEMLEVLDSILNQEKLLIPFFLITSESGLLTLEILTVLCDSISYRRGFYLYLIKTSLVDFVWISVRFLIDVQTHNDNQNSIYKILKRGLDSTLFGSNFPRL</sequence>
<feature type="transmembrane region" description="Helical" evidence="1">
    <location>
        <begin position="82"/>
        <end position="103"/>
    </location>
</feature>
<keyword evidence="3" id="KW-1185">Reference proteome</keyword>
<dbReference type="EnsemblMetazoa" id="GBRI029384-RA">
    <property type="protein sequence ID" value="GBRI029384-PA"/>
    <property type="gene ID" value="GBRI029384"/>
</dbReference>
<proteinExistence type="predicted"/>
<evidence type="ECO:0000313" key="3">
    <source>
        <dbReference type="Proteomes" id="UP000091820"/>
    </source>
</evidence>
<keyword evidence="1" id="KW-0812">Transmembrane</keyword>
<keyword evidence="1" id="KW-0472">Membrane</keyword>
<keyword evidence="1" id="KW-1133">Transmembrane helix</keyword>
<protein>
    <submittedName>
        <fullName evidence="2">Uncharacterized protein</fullName>
    </submittedName>
</protein>
<reference evidence="3" key="1">
    <citation type="submission" date="2014-03" db="EMBL/GenBank/DDBJ databases">
        <authorList>
            <person name="Aksoy S."/>
            <person name="Warren W."/>
            <person name="Wilson R.K."/>
        </authorList>
    </citation>
    <scope>NUCLEOTIDE SEQUENCE [LARGE SCALE GENOMIC DNA]</scope>
    <source>
        <strain evidence="3">IAEA</strain>
    </source>
</reference>
<dbReference type="AlphaFoldDB" id="A0A1A9WRF4"/>
<dbReference type="Proteomes" id="UP000091820">
    <property type="component" value="Unassembled WGS sequence"/>
</dbReference>
<name>A0A1A9WRF4_9MUSC</name>
<dbReference type="VEuPathDB" id="VectorBase:GBRI029384"/>
<reference evidence="2" key="2">
    <citation type="submission" date="2020-05" db="UniProtKB">
        <authorList>
            <consortium name="EnsemblMetazoa"/>
        </authorList>
    </citation>
    <scope>IDENTIFICATION</scope>
    <source>
        <strain evidence="2">IAEA</strain>
    </source>
</reference>
<organism evidence="2 3">
    <name type="scientific">Glossina brevipalpis</name>
    <dbReference type="NCBI Taxonomy" id="37001"/>
    <lineage>
        <taxon>Eukaryota</taxon>
        <taxon>Metazoa</taxon>
        <taxon>Ecdysozoa</taxon>
        <taxon>Arthropoda</taxon>
        <taxon>Hexapoda</taxon>
        <taxon>Insecta</taxon>
        <taxon>Pterygota</taxon>
        <taxon>Neoptera</taxon>
        <taxon>Endopterygota</taxon>
        <taxon>Diptera</taxon>
        <taxon>Brachycera</taxon>
        <taxon>Muscomorpha</taxon>
        <taxon>Hippoboscoidea</taxon>
        <taxon>Glossinidae</taxon>
        <taxon>Glossina</taxon>
    </lineage>
</organism>
<evidence type="ECO:0000256" key="1">
    <source>
        <dbReference type="SAM" id="Phobius"/>
    </source>
</evidence>
<accession>A0A1A9WRF4</accession>